<dbReference type="InterPro" id="IPR023620">
    <property type="entry name" value="SmpB"/>
</dbReference>
<dbReference type="PANTHER" id="PTHR30308">
    <property type="entry name" value="TMRNA-BINDING COMPONENT OF TRANS-TRANSLATION TAGGING COMPLEX"/>
    <property type="match status" value="1"/>
</dbReference>
<dbReference type="PANTHER" id="PTHR30308:SF2">
    <property type="entry name" value="SSRA-BINDING PROTEIN"/>
    <property type="match status" value="1"/>
</dbReference>
<comment type="subcellular location">
    <subcellularLocation>
        <location evidence="3">Cytoplasm</location>
    </subcellularLocation>
    <text evidence="3">The tmRNA-SmpB complex associates with stalled 70S ribosomes.</text>
</comment>
<feature type="region of interest" description="Disordered" evidence="4">
    <location>
        <begin position="128"/>
        <end position="154"/>
    </location>
</feature>
<dbReference type="GO" id="GO:0070930">
    <property type="term" value="P:trans-translation-dependent protein tagging"/>
    <property type="evidence" value="ECO:0007669"/>
    <property type="project" value="TreeGrafter"/>
</dbReference>
<evidence type="ECO:0000256" key="4">
    <source>
        <dbReference type="SAM" id="MobiDB-lite"/>
    </source>
</evidence>
<dbReference type="InterPro" id="IPR000037">
    <property type="entry name" value="SsrA-bd_prot"/>
</dbReference>
<dbReference type="AlphaFoldDB" id="A0A2A8D2Z7"/>
<evidence type="ECO:0000256" key="2">
    <source>
        <dbReference type="ARBA" id="ARBA00022884"/>
    </source>
</evidence>
<dbReference type="CDD" id="cd09294">
    <property type="entry name" value="SmpB"/>
    <property type="match status" value="1"/>
</dbReference>
<keyword evidence="6" id="KW-1185">Reference proteome</keyword>
<dbReference type="InterPro" id="IPR020081">
    <property type="entry name" value="SsrA-bd_prot_CS"/>
</dbReference>
<dbReference type="HAMAP" id="MF_00023">
    <property type="entry name" value="SmpB"/>
    <property type="match status" value="1"/>
</dbReference>
<dbReference type="GO" id="GO:0005829">
    <property type="term" value="C:cytosol"/>
    <property type="evidence" value="ECO:0007669"/>
    <property type="project" value="TreeGrafter"/>
</dbReference>
<dbReference type="RefSeq" id="WP_098074160.1">
    <property type="nucleotide sequence ID" value="NZ_PDEQ01000001.1"/>
</dbReference>
<dbReference type="PROSITE" id="PS01317">
    <property type="entry name" value="SSRP"/>
    <property type="match status" value="1"/>
</dbReference>
<keyword evidence="2 3" id="KW-0694">RNA-binding</keyword>
<dbReference type="NCBIfam" id="NF003843">
    <property type="entry name" value="PRK05422.1"/>
    <property type="match status" value="1"/>
</dbReference>
<feature type="compositionally biased region" description="Basic and acidic residues" evidence="4">
    <location>
        <begin position="132"/>
        <end position="154"/>
    </location>
</feature>
<dbReference type="EMBL" id="PDEQ01000001">
    <property type="protein sequence ID" value="PEN15260.1"/>
    <property type="molecule type" value="Genomic_DNA"/>
</dbReference>
<sequence length="154" mass="17918">MGDGIKTVERNKKARFNYNIEETLEAGLVLKGSEVKSVREGKVSLDGSYCSVDRYGEMLLHDAYIKPYEQASHFNHEPRRNRKLLLKSSQIEKWGDKAEQEGYTIVPLELYFRDGWAKLKIGLGKGKKQHDKRQSIKDRESQRRLDEVKKSYNI</sequence>
<dbReference type="Proteomes" id="UP000220102">
    <property type="component" value="Unassembled WGS sequence"/>
</dbReference>
<comment type="function">
    <text evidence="3">Required for rescue of stalled ribosomes mediated by trans-translation. Binds to transfer-messenger RNA (tmRNA), required for stable association of tmRNA with ribosomes. tmRNA and SmpB together mimic tRNA shape, replacing the anticodon stem-loop with SmpB. tmRNA is encoded by the ssrA gene; the 2 termini fold to resemble tRNA(Ala) and it encodes a 'tag peptide', a short internal open reading frame. During trans-translation Ala-aminoacylated tmRNA acts like a tRNA, entering the A-site of stalled ribosomes, displacing the stalled mRNA. The ribosome then switches to translate the ORF on the tmRNA; the nascent peptide is terminated with the 'tag peptide' encoded by the tmRNA and targeted for degradation. The ribosome is freed to recommence translation, which seems to be the essential function of trans-translation.</text>
</comment>
<dbReference type="Pfam" id="PF01668">
    <property type="entry name" value="SmpB"/>
    <property type="match status" value="1"/>
</dbReference>
<evidence type="ECO:0000256" key="1">
    <source>
        <dbReference type="ARBA" id="ARBA00022490"/>
    </source>
</evidence>
<dbReference type="SUPFAM" id="SSF74982">
    <property type="entry name" value="Small protein B (SmpB)"/>
    <property type="match status" value="1"/>
</dbReference>
<dbReference type="NCBIfam" id="TIGR00086">
    <property type="entry name" value="smpB"/>
    <property type="match status" value="1"/>
</dbReference>
<evidence type="ECO:0000313" key="6">
    <source>
        <dbReference type="Proteomes" id="UP000220102"/>
    </source>
</evidence>
<dbReference type="GO" id="GO:0003723">
    <property type="term" value="F:RNA binding"/>
    <property type="evidence" value="ECO:0007669"/>
    <property type="project" value="UniProtKB-UniRule"/>
</dbReference>
<comment type="similarity">
    <text evidence="3">Belongs to the SmpB family.</text>
</comment>
<keyword evidence="1 3" id="KW-0963">Cytoplasm</keyword>
<evidence type="ECO:0000313" key="5">
    <source>
        <dbReference type="EMBL" id="PEN15260.1"/>
    </source>
</evidence>
<evidence type="ECO:0000256" key="3">
    <source>
        <dbReference type="HAMAP-Rule" id="MF_00023"/>
    </source>
</evidence>
<dbReference type="OrthoDB" id="9805462at2"/>
<comment type="caution">
    <text evidence="5">The sequence shown here is derived from an EMBL/GenBank/DDBJ whole genome shotgun (WGS) entry which is preliminary data.</text>
</comment>
<name>A0A2A8D2Z7_9BACT</name>
<organism evidence="5 6">
    <name type="scientific">Longibacter salinarum</name>
    <dbReference type="NCBI Taxonomy" id="1850348"/>
    <lineage>
        <taxon>Bacteria</taxon>
        <taxon>Pseudomonadati</taxon>
        <taxon>Rhodothermota</taxon>
        <taxon>Rhodothermia</taxon>
        <taxon>Rhodothermales</taxon>
        <taxon>Salisaetaceae</taxon>
        <taxon>Longibacter</taxon>
    </lineage>
</organism>
<gene>
    <name evidence="3" type="primary">smpB</name>
    <name evidence="5" type="ORF">CRI94_02990</name>
</gene>
<accession>A0A2A8D2Z7</accession>
<dbReference type="Gene3D" id="2.40.280.10">
    <property type="match status" value="1"/>
</dbReference>
<reference evidence="5 6" key="1">
    <citation type="submission" date="2017-10" db="EMBL/GenBank/DDBJ databases">
        <title>Draft genome of Longibacter Salinarum.</title>
        <authorList>
            <person name="Goh K.M."/>
            <person name="Shamsir M.S."/>
            <person name="Lim S.W."/>
        </authorList>
    </citation>
    <scope>NUCLEOTIDE SEQUENCE [LARGE SCALE GENOMIC DNA]</scope>
    <source>
        <strain evidence="5 6">KCTC 52045</strain>
    </source>
</reference>
<dbReference type="GO" id="GO:0070929">
    <property type="term" value="P:trans-translation"/>
    <property type="evidence" value="ECO:0007669"/>
    <property type="project" value="UniProtKB-UniRule"/>
</dbReference>
<proteinExistence type="inferred from homology"/>
<protein>
    <recommendedName>
        <fullName evidence="3">SsrA-binding protein</fullName>
    </recommendedName>
    <alternativeName>
        <fullName evidence="3">Small protein B</fullName>
    </alternativeName>
</protein>